<comment type="similarity">
    <text evidence="2 6">Belongs to the bacterial solute-binding protein 9 family.</text>
</comment>
<sequence>MFGLGKGAKRFSGISGASSVSGSLRSKSWFGAGLFAALFALTLAFAGPARAQDTRLPVGVSFSILSDIVKAVGGDRIDVTTLVGPDQDTHTYEPTPADVAKLAGTKLFFVNGLGFEGWLPRLMKSSHYSGQLVTVTKGLKPRTMEDDGKTITDPHMFQDPERVKTMVDNIAAALSQADPAGAPYYAARAQNYRVALDEVIAWAKKQLASIPPSRRVVLTSHDAFGYLGMRFDIKFLAPEGVSTESEASARDVANLIRVIRKTGIKAVFMENISNPRLVERIAHDAKVTVDGKLYSDALSKNPEATTYLQLFQYNIRALATAMKDNR</sequence>
<dbReference type="InterPro" id="IPR006127">
    <property type="entry name" value="ZnuA-like"/>
</dbReference>
<dbReference type="SUPFAM" id="SSF53807">
    <property type="entry name" value="Helical backbone' metal receptor"/>
    <property type="match status" value="1"/>
</dbReference>
<evidence type="ECO:0000313" key="8">
    <source>
        <dbReference type="Proteomes" id="UP000366065"/>
    </source>
</evidence>
<keyword evidence="8" id="KW-1185">Reference proteome</keyword>
<comment type="caution">
    <text evidence="7">The sequence shown here is derived from an EMBL/GenBank/DDBJ whole genome shotgun (WGS) entry which is preliminary data.</text>
</comment>
<dbReference type="RefSeq" id="WP_150719877.1">
    <property type="nucleotide sequence ID" value="NZ_CABPRV010000001.1"/>
</dbReference>
<accession>A0ABY6VNY6</accession>
<dbReference type="InterPro" id="IPR006129">
    <property type="entry name" value="AdhesinB"/>
</dbReference>
<dbReference type="PRINTS" id="PR00691">
    <property type="entry name" value="ADHESINB"/>
</dbReference>
<keyword evidence="4" id="KW-0479">Metal-binding</keyword>
<dbReference type="Pfam" id="PF01297">
    <property type="entry name" value="ZnuA"/>
    <property type="match status" value="1"/>
</dbReference>
<comment type="subcellular location">
    <subcellularLocation>
        <location evidence="1">Cell envelope</location>
    </subcellularLocation>
</comment>
<evidence type="ECO:0000256" key="6">
    <source>
        <dbReference type="RuleBase" id="RU003512"/>
    </source>
</evidence>
<dbReference type="CDD" id="cd01137">
    <property type="entry name" value="PsaA"/>
    <property type="match status" value="1"/>
</dbReference>
<gene>
    <name evidence="7" type="ORF">PCA20602_00597</name>
</gene>
<dbReference type="InterPro" id="IPR050492">
    <property type="entry name" value="Bact_metal-bind_prot9"/>
</dbReference>
<evidence type="ECO:0000256" key="1">
    <source>
        <dbReference type="ARBA" id="ARBA00004196"/>
    </source>
</evidence>
<dbReference type="Proteomes" id="UP000366065">
    <property type="component" value="Unassembled WGS sequence"/>
</dbReference>
<evidence type="ECO:0000256" key="4">
    <source>
        <dbReference type="ARBA" id="ARBA00022723"/>
    </source>
</evidence>
<evidence type="ECO:0000256" key="5">
    <source>
        <dbReference type="ARBA" id="ARBA00022729"/>
    </source>
</evidence>
<dbReference type="EMBL" id="CABPRV010000001">
    <property type="protein sequence ID" value="VVD70460.1"/>
    <property type="molecule type" value="Genomic_DNA"/>
</dbReference>
<evidence type="ECO:0000256" key="2">
    <source>
        <dbReference type="ARBA" id="ARBA00011028"/>
    </source>
</evidence>
<reference evidence="7 8" key="1">
    <citation type="submission" date="2019-08" db="EMBL/GenBank/DDBJ databases">
        <authorList>
            <person name="Peeters C."/>
        </authorList>
    </citation>
    <scope>NUCLEOTIDE SEQUENCE [LARGE SCALE GENOMIC DNA]</scope>
    <source>
        <strain evidence="7 8">LMG 20602</strain>
    </source>
</reference>
<proteinExistence type="inferred from homology"/>
<organism evidence="7 8">
    <name type="scientific">Pandoraea capi</name>
    <dbReference type="NCBI Taxonomy" id="2508286"/>
    <lineage>
        <taxon>Bacteria</taxon>
        <taxon>Pseudomonadati</taxon>
        <taxon>Pseudomonadota</taxon>
        <taxon>Betaproteobacteria</taxon>
        <taxon>Burkholderiales</taxon>
        <taxon>Burkholderiaceae</taxon>
        <taxon>Pandoraea</taxon>
    </lineage>
</organism>
<dbReference type="PANTHER" id="PTHR42953:SF1">
    <property type="entry name" value="METAL-BINDING PROTEIN HI_0362-RELATED"/>
    <property type="match status" value="1"/>
</dbReference>
<name>A0ABY6VNY6_9BURK</name>
<dbReference type="InterPro" id="IPR006128">
    <property type="entry name" value="Lipoprotein_PsaA-like"/>
</dbReference>
<protein>
    <submittedName>
        <fullName evidence="7">Metal ABC transporter substrate-binding protein</fullName>
    </submittedName>
</protein>
<evidence type="ECO:0000313" key="7">
    <source>
        <dbReference type="EMBL" id="VVD70460.1"/>
    </source>
</evidence>
<evidence type="ECO:0000256" key="3">
    <source>
        <dbReference type="ARBA" id="ARBA00022448"/>
    </source>
</evidence>
<dbReference type="PANTHER" id="PTHR42953">
    <property type="entry name" value="HIGH-AFFINITY ZINC UPTAKE SYSTEM PROTEIN ZNUA-RELATED"/>
    <property type="match status" value="1"/>
</dbReference>
<dbReference type="PRINTS" id="PR00690">
    <property type="entry name" value="ADHESNFAMILY"/>
</dbReference>
<keyword evidence="5" id="KW-0732">Signal</keyword>
<keyword evidence="3 6" id="KW-0813">Transport</keyword>
<dbReference type="Gene3D" id="3.40.50.1980">
    <property type="entry name" value="Nitrogenase molybdenum iron protein domain"/>
    <property type="match status" value="2"/>
</dbReference>